<evidence type="ECO:0000313" key="7">
    <source>
        <dbReference type="Proteomes" id="UP001627408"/>
    </source>
</evidence>
<dbReference type="InterPro" id="IPR058163">
    <property type="entry name" value="LysR-type_TF_proteobact-type"/>
</dbReference>
<dbReference type="PRINTS" id="PR00039">
    <property type="entry name" value="HTHLYSR"/>
</dbReference>
<organism evidence="6 7">
    <name type="scientific">Tateyamaria armeniaca</name>
    <dbReference type="NCBI Taxonomy" id="2518930"/>
    <lineage>
        <taxon>Bacteria</taxon>
        <taxon>Pseudomonadati</taxon>
        <taxon>Pseudomonadota</taxon>
        <taxon>Alphaproteobacteria</taxon>
        <taxon>Rhodobacterales</taxon>
        <taxon>Roseobacteraceae</taxon>
        <taxon>Tateyamaria</taxon>
    </lineage>
</organism>
<accession>A0ABW8V2Z1</accession>
<reference evidence="6 7" key="1">
    <citation type="submission" date="2024-08" db="EMBL/GenBank/DDBJ databases">
        <title>Tateyamaria sp. nov., isolated from marine algae.</title>
        <authorList>
            <person name="Choi B.J."/>
            <person name="Kim J.M."/>
            <person name="Lee J.K."/>
            <person name="Choi D.G."/>
            <person name="Bayburt H."/>
            <person name="Baek J.H."/>
            <person name="Han D.M."/>
            <person name="Jeon C.O."/>
        </authorList>
    </citation>
    <scope>NUCLEOTIDE SEQUENCE [LARGE SCALE GENOMIC DNA]</scope>
    <source>
        <strain evidence="6 7">KMU-156</strain>
    </source>
</reference>
<dbReference type="CDD" id="cd08422">
    <property type="entry name" value="PBP2_CrgA_like"/>
    <property type="match status" value="1"/>
</dbReference>
<keyword evidence="2" id="KW-0805">Transcription regulation</keyword>
<dbReference type="InterPro" id="IPR005119">
    <property type="entry name" value="LysR_subst-bd"/>
</dbReference>
<dbReference type="Pfam" id="PF03466">
    <property type="entry name" value="LysR_substrate"/>
    <property type="match status" value="1"/>
</dbReference>
<evidence type="ECO:0000256" key="1">
    <source>
        <dbReference type="ARBA" id="ARBA00009437"/>
    </source>
</evidence>
<evidence type="ECO:0000256" key="3">
    <source>
        <dbReference type="ARBA" id="ARBA00023125"/>
    </source>
</evidence>
<evidence type="ECO:0000259" key="5">
    <source>
        <dbReference type="PROSITE" id="PS50931"/>
    </source>
</evidence>
<protein>
    <submittedName>
        <fullName evidence="6">LysR family transcriptional regulator</fullName>
    </submittedName>
</protein>
<evidence type="ECO:0000313" key="6">
    <source>
        <dbReference type="EMBL" id="MFL4471753.1"/>
    </source>
</evidence>
<dbReference type="Gene3D" id="1.10.10.10">
    <property type="entry name" value="Winged helix-like DNA-binding domain superfamily/Winged helix DNA-binding domain"/>
    <property type="match status" value="1"/>
</dbReference>
<dbReference type="SUPFAM" id="SSF46785">
    <property type="entry name" value="Winged helix' DNA-binding domain"/>
    <property type="match status" value="1"/>
</dbReference>
<evidence type="ECO:0000256" key="4">
    <source>
        <dbReference type="ARBA" id="ARBA00023163"/>
    </source>
</evidence>
<gene>
    <name evidence="6" type="ORF">ACERZ8_18415</name>
</gene>
<dbReference type="PANTHER" id="PTHR30537">
    <property type="entry name" value="HTH-TYPE TRANSCRIPTIONAL REGULATOR"/>
    <property type="match status" value="1"/>
</dbReference>
<dbReference type="InterPro" id="IPR036390">
    <property type="entry name" value="WH_DNA-bd_sf"/>
</dbReference>
<name>A0ABW8V2Z1_9RHOB</name>
<sequence length="306" mass="33598">MQDIKSIRVFLKVAELSSFAEAARTLNLTPASVTRIVARLEQDLGQQLFVRTTRQVALTSAGALAAARFGPVVQEFDRVAEDVARAVRPDHGRLRINAPMSLGLRLLPDLISGFRLAYPNIAIDISLTDAFIDIVDSPFDIAIRISGPPTDKSTIWRKICKVPRSLVASPNLFARTGRPAHPDDLDPLHCLSYGSDGTAENWVLQGGGGQKRSVKAGSQVISNNGDFLYSLVKAGDGIALLPDFIFRDGLAKGEVEEVLPDWTPQPIWLTLFYPPYETLPPLVATFSDYFEAYMREVEELDFDGLA</sequence>
<comment type="caution">
    <text evidence="6">The sequence shown here is derived from an EMBL/GenBank/DDBJ whole genome shotgun (WGS) entry which is preliminary data.</text>
</comment>
<feature type="domain" description="HTH lysR-type" evidence="5">
    <location>
        <begin position="1"/>
        <end position="59"/>
    </location>
</feature>
<proteinExistence type="inferred from homology"/>
<keyword evidence="3" id="KW-0238">DNA-binding</keyword>
<dbReference type="Gene3D" id="3.40.190.290">
    <property type="match status" value="1"/>
</dbReference>
<dbReference type="Pfam" id="PF00126">
    <property type="entry name" value="HTH_1"/>
    <property type="match status" value="1"/>
</dbReference>
<dbReference type="InterPro" id="IPR000847">
    <property type="entry name" value="LysR_HTH_N"/>
</dbReference>
<keyword evidence="4" id="KW-0804">Transcription</keyword>
<dbReference type="RefSeq" id="WP_407593615.1">
    <property type="nucleotide sequence ID" value="NZ_JBHDIY010000002.1"/>
</dbReference>
<comment type="similarity">
    <text evidence="1">Belongs to the LysR transcriptional regulatory family.</text>
</comment>
<dbReference type="InterPro" id="IPR036388">
    <property type="entry name" value="WH-like_DNA-bd_sf"/>
</dbReference>
<dbReference type="PANTHER" id="PTHR30537:SF5">
    <property type="entry name" value="HTH-TYPE TRANSCRIPTIONAL ACTIVATOR TTDR-RELATED"/>
    <property type="match status" value="1"/>
</dbReference>
<dbReference type="PROSITE" id="PS50931">
    <property type="entry name" value="HTH_LYSR"/>
    <property type="match status" value="1"/>
</dbReference>
<evidence type="ECO:0000256" key="2">
    <source>
        <dbReference type="ARBA" id="ARBA00023015"/>
    </source>
</evidence>
<dbReference type="EMBL" id="JBHDIY010000002">
    <property type="protein sequence ID" value="MFL4471753.1"/>
    <property type="molecule type" value="Genomic_DNA"/>
</dbReference>
<keyword evidence="7" id="KW-1185">Reference proteome</keyword>
<dbReference type="SUPFAM" id="SSF53850">
    <property type="entry name" value="Periplasmic binding protein-like II"/>
    <property type="match status" value="1"/>
</dbReference>
<dbReference type="Proteomes" id="UP001627408">
    <property type="component" value="Unassembled WGS sequence"/>
</dbReference>